<feature type="transmembrane region" description="Helical" evidence="1">
    <location>
        <begin position="219"/>
        <end position="241"/>
    </location>
</feature>
<dbReference type="PIRSF" id="PIRSF009160">
    <property type="entry name" value="UCP009160"/>
    <property type="match status" value="1"/>
</dbReference>
<dbReference type="PANTHER" id="PTHR41282">
    <property type="entry name" value="CONSERVED TRANSMEMBRANE PROTEIN-RELATED"/>
    <property type="match status" value="1"/>
</dbReference>
<dbReference type="EMBL" id="CP003493">
    <property type="protein sequence ID" value="AFV88841.1"/>
    <property type="molecule type" value="Genomic_DNA"/>
</dbReference>
<evidence type="ECO:0000313" key="2">
    <source>
        <dbReference type="EMBL" id="AFV88841.1"/>
    </source>
</evidence>
<keyword evidence="1" id="KW-1133">Transmembrane helix</keyword>
<name>K7RRB1_ACIA4</name>
<keyword evidence="1" id="KW-0812">Transmembrane</keyword>
<dbReference type="AlphaFoldDB" id="K7RRB1"/>
<evidence type="ECO:0000256" key="1">
    <source>
        <dbReference type="SAM" id="Phobius"/>
    </source>
</evidence>
<dbReference type="HOGENOM" id="CLU_074030_0_0_11"/>
<reference evidence="2 3" key="1">
    <citation type="journal article" date="2012" name="BMC Genomics">
        <title>The genome sequence of Propionibacterium acidipropionici provides insights into its biotechnological and industrial potential.</title>
        <authorList>
            <person name="Parizzi L.P."/>
            <person name="Grassi M.C."/>
            <person name="Llerena L.A."/>
            <person name="Carazzolle M.F."/>
            <person name="Queiroz V.L."/>
            <person name="Lunardi I."/>
            <person name="Zeidler A.F."/>
            <person name="Teixeira P.J."/>
            <person name="Mieczkowski P."/>
            <person name="Rincones J."/>
            <person name="Pereira G.A."/>
        </authorList>
    </citation>
    <scope>NUCLEOTIDE SEQUENCE [LARGE SCALE GENOMIC DNA]</scope>
    <source>
        <strain evidence="3">ATCC 4875 / DSM 20272 / JCM 6432 / NBRC 12425 / NCIMB 8070</strain>
    </source>
</reference>
<dbReference type="PANTHER" id="PTHR41282:SF1">
    <property type="entry name" value="CONSERVED TRANSMEMBRANE PROTEIN-RELATED"/>
    <property type="match status" value="1"/>
</dbReference>
<proteinExistence type="predicted"/>
<organism evidence="2 3">
    <name type="scientific">Acidipropionibacterium acidipropionici (strain ATCC 4875 / DSM 20272 / JCM 6432 / NBRC 12425 / NCIMB 8070 / 4)</name>
    <name type="common">Propionibacterium acidipropionici</name>
    <dbReference type="NCBI Taxonomy" id="1171373"/>
    <lineage>
        <taxon>Bacteria</taxon>
        <taxon>Bacillati</taxon>
        <taxon>Actinomycetota</taxon>
        <taxon>Actinomycetes</taxon>
        <taxon>Propionibacteriales</taxon>
        <taxon>Propionibacteriaceae</taxon>
        <taxon>Acidipropionibacterium</taxon>
    </lineage>
</organism>
<dbReference type="eggNOG" id="COG4760">
    <property type="taxonomic scope" value="Bacteria"/>
</dbReference>
<feature type="transmembrane region" description="Helical" evidence="1">
    <location>
        <begin position="122"/>
        <end position="141"/>
    </location>
</feature>
<protein>
    <submittedName>
        <fullName evidence="2">Membrane spanning protein</fullName>
    </submittedName>
</protein>
<feature type="transmembrane region" description="Helical" evidence="1">
    <location>
        <begin position="185"/>
        <end position="207"/>
    </location>
</feature>
<dbReference type="KEGG" id="pbo:PACID_10110"/>
<feature type="transmembrane region" description="Helical" evidence="1">
    <location>
        <begin position="95"/>
        <end position="115"/>
    </location>
</feature>
<dbReference type="InterPro" id="IPR010539">
    <property type="entry name" value="BaxI_1-like"/>
</dbReference>
<sequence>MMGNPVFARAGAFQPQPTQQAYGQQFAAQGGYYQPGYGQPQPAPAGYGPQGFQQPEQARQERVMTFDDVVGKTGLVLLLIAAVGVLTFIGVRDNIALIGGAAVLSSLVGFVTVLIVSTRAKVPAAGVIAYSVIEGVFLGAFSKLFEMLYPGIVVQAVVGTFCAAGVTLAAYKFFNIRVTPKFRKIVLISTIGFAAAMLLNLLASFLIPGGLGLATIGAGASWIAVLASGLGVVLAAMNLVVDFDYAEQGVRNRAPASESWRAAFGIAVTMVWLYTEILRILSYVREFTN</sequence>
<feature type="transmembrane region" description="Helical" evidence="1">
    <location>
        <begin position="69"/>
        <end position="89"/>
    </location>
</feature>
<feature type="transmembrane region" description="Helical" evidence="1">
    <location>
        <begin position="262"/>
        <end position="284"/>
    </location>
</feature>
<keyword evidence="1" id="KW-0472">Membrane</keyword>
<dbReference type="PATRIC" id="fig|1171373.8.peg.1015"/>
<evidence type="ECO:0000313" key="3">
    <source>
        <dbReference type="Proteomes" id="UP000000214"/>
    </source>
</evidence>
<feature type="transmembrane region" description="Helical" evidence="1">
    <location>
        <begin position="147"/>
        <end position="173"/>
    </location>
</feature>
<dbReference type="Proteomes" id="UP000000214">
    <property type="component" value="Chromosome"/>
</dbReference>
<accession>K7RRB1</accession>
<dbReference type="Pfam" id="PF12811">
    <property type="entry name" value="BaxI_1"/>
    <property type="match status" value="1"/>
</dbReference>
<gene>
    <name evidence="2" type="ordered locus">PACID_10110</name>
</gene>